<feature type="compositionally biased region" description="Polar residues" evidence="1">
    <location>
        <begin position="35"/>
        <end position="47"/>
    </location>
</feature>
<feature type="region of interest" description="Disordered" evidence="1">
    <location>
        <begin position="1"/>
        <end position="20"/>
    </location>
</feature>
<gene>
    <name evidence="2" type="ORF">AMTR_s00055p00060420</name>
</gene>
<protein>
    <submittedName>
        <fullName evidence="2">Uncharacterized protein</fullName>
    </submittedName>
</protein>
<evidence type="ECO:0000256" key="1">
    <source>
        <dbReference type="SAM" id="MobiDB-lite"/>
    </source>
</evidence>
<dbReference type="AlphaFoldDB" id="U5CY06"/>
<organism evidence="2 3">
    <name type="scientific">Amborella trichopoda</name>
    <dbReference type="NCBI Taxonomy" id="13333"/>
    <lineage>
        <taxon>Eukaryota</taxon>
        <taxon>Viridiplantae</taxon>
        <taxon>Streptophyta</taxon>
        <taxon>Embryophyta</taxon>
        <taxon>Tracheophyta</taxon>
        <taxon>Spermatophyta</taxon>
        <taxon>Magnoliopsida</taxon>
        <taxon>Amborellales</taxon>
        <taxon>Amborellaceae</taxon>
        <taxon>Amborella</taxon>
    </lineage>
</organism>
<dbReference type="HOGENOM" id="CLU_2200482_0_0_1"/>
<dbReference type="Gramene" id="ERN18231">
    <property type="protein sequence ID" value="ERN18231"/>
    <property type="gene ID" value="AMTR_s00055p00060420"/>
</dbReference>
<dbReference type="EMBL" id="KI392237">
    <property type="protein sequence ID" value="ERN18231.1"/>
    <property type="molecule type" value="Genomic_DNA"/>
</dbReference>
<keyword evidence="3" id="KW-1185">Reference proteome</keyword>
<sequence>MREEVPSKNKGAEEASKRRKAIKLHYQPKGDFPRQLNSDANANGAQDLWSQTVSVENQWGQDPSGNANAAEDSGLAMAPTAMPLALALNFHKVHNGATKTGKICRGGF</sequence>
<reference evidence="3" key="1">
    <citation type="journal article" date="2013" name="Science">
        <title>The Amborella genome and the evolution of flowering plants.</title>
        <authorList>
            <consortium name="Amborella Genome Project"/>
        </authorList>
    </citation>
    <scope>NUCLEOTIDE SEQUENCE [LARGE SCALE GENOMIC DNA]</scope>
</reference>
<feature type="region of interest" description="Disordered" evidence="1">
    <location>
        <begin position="27"/>
        <end position="47"/>
    </location>
</feature>
<evidence type="ECO:0000313" key="3">
    <source>
        <dbReference type="Proteomes" id="UP000017836"/>
    </source>
</evidence>
<evidence type="ECO:0000313" key="2">
    <source>
        <dbReference type="EMBL" id="ERN18231.1"/>
    </source>
</evidence>
<feature type="compositionally biased region" description="Basic and acidic residues" evidence="1">
    <location>
        <begin position="1"/>
        <end position="16"/>
    </location>
</feature>
<accession>U5CY06</accession>
<name>U5CY06_AMBTC</name>
<dbReference type="Proteomes" id="UP000017836">
    <property type="component" value="Unassembled WGS sequence"/>
</dbReference>
<proteinExistence type="predicted"/>